<dbReference type="EMBL" id="FNKL01000003">
    <property type="protein sequence ID" value="SDQ75707.1"/>
    <property type="molecule type" value="Genomic_DNA"/>
</dbReference>
<dbReference type="GO" id="GO:0016787">
    <property type="term" value="F:hydrolase activity"/>
    <property type="evidence" value="ECO:0007669"/>
    <property type="project" value="UniProtKB-KW"/>
</dbReference>
<sequence>MFFRKAGGSKILKTQKKNDKIETLTMENSTIVSVGIFFDGTGNNGINANSPQKPPYNNESYYGSQTNIYKLFKLFNGDEKAYIEGVGTITGAEDSSFAMATCKNPVGYVGYSSDDKLAKAFAFIDAKMQDKTKEYHFYIYGFSRGAMLARTFSYELLNGSRIAKNIRVKFLGVFDTVESTPFNHYNVTVVHGVKNALHLCAVNECRYFFPLTGVFEDSQNMKDTKSDTGKSVWKEIFVPGAHADVGGGYLEGSQSVYISPNYVVAQDLEAYVLKVRNTKKDAQGNKIWDHLLKDSKIDVGSYFSQAYVARSLVYNDLSKIYGKLMITETNAQTPVFNTNFDESNFEFDAQKHPYLVQLSNELEVYSKDLFPNLKPVYNYGKLADYTHISANFGLYTKSMLQKINGEINVEEINNGLNVPSHSSVNTINPALTSDIHLLEDGSVTDYAYGSNIPNNDIWSRSILIK</sequence>
<reference evidence="3" key="1">
    <citation type="submission" date="2016-10" db="EMBL/GenBank/DDBJ databases">
        <authorList>
            <person name="Varghese N."/>
            <person name="Submissions S."/>
        </authorList>
    </citation>
    <scope>NUCLEOTIDE SEQUENCE [LARGE SCALE GENOMIC DNA]</scope>
    <source>
        <strain evidence="3">DSM 17072</strain>
    </source>
</reference>
<feature type="domain" description="T6SS Phospholipase effector Tle1-like catalytic" evidence="1">
    <location>
        <begin position="163"/>
        <end position="254"/>
    </location>
</feature>
<accession>A0A1H1DGX2</accession>
<dbReference type="PANTHER" id="PTHR33840">
    <property type="match status" value="1"/>
</dbReference>
<evidence type="ECO:0000313" key="3">
    <source>
        <dbReference type="Proteomes" id="UP000199627"/>
    </source>
</evidence>
<organism evidence="2 3">
    <name type="scientific">Chryseobacterium soldanellicola</name>
    <dbReference type="NCBI Taxonomy" id="311333"/>
    <lineage>
        <taxon>Bacteria</taxon>
        <taxon>Pseudomonadati</taxon>
        <taxon>Bacteroidota</taxon>
        <taxon>Flavobacteriia</taxon>
        <taxon>Flavobacteriales</taxon>
        <taxon>Weeksellaceae</taxon>
        <taxon>Chryseobacterium group</taxon>
        <taxon>Chryseobacterium</taxon>
    </lineage>
</organism>
<dbReference type="Proteomes" id="UP000199627">
    <property type="component" value="Unassembled WGS sequence"/>
</dbReference>
<dbReference type="Pfam" id="PF09994">
    <property type="entry name" value="T6SS_Tle1-like_cat"/>
    <property type="match status" value="2"/>
</dbReference>
<name>A0A1H1DGX2_9FLAO</name>
<dbReference type="STRING" id="311333.SAMN05421664_2474"/>
<proteinExistence type="predicted"/>
<gene>
    <name evidence="2" type="ORF">SAMN05421664_2474</name>
</gene>
<evidence type="ECO:0000259" key="1">
    <source>
        <dbReference type="Pfam" id="PF09994"/>
    </source>
</evidence>
<feature type="domain" description="T6SS Phospholipase effector Tle1-like catalytic" evidence="1">
    <location>
        <begin position="36"/>
        <end position="152"/>
    </location>
</feature>
<dbReference type="InterPro" id="IPR018712">
    <property type="entry name" value="Tle1-like_cat"/>
</dbReference>
<protein>
    <submittedName>
        <fullName evidence="2">Uncharacterized alpha/beta hydrolase domain</fullName>
    </submittedName>
</protein>
<evidence type="ECO:0000313" key="2">
    <source>
        <dbReference type="EMBL" id="SDQ75707.1"/>
    </source>
</evidence>
<keyword evidence="2" id="KW-0378">Hydrolase</keyword>
<keyword evidence="3" id="KW-1185">Reference proteome</keyword>
<dbReference type="AlphaFoldDB" id="A0A1H1DGX2"/>
<dbReference type="PANTHER" id="PTHR33840:SF1">
    <property type="entry name" value="TLE1 PHOSPHOLIPASE DOMAIN-CONTAINING PROTEIN"/>
    <property type="match status" value="1"/>
</dbReference>